<dbReference type="GO" id="GO:0000976">
    <property type="term" value="F:transcription cis-regulatory region binding"/>
    <property type="evidence" value="ECO:0007669"/>
    <property type="project" value="TreeGrafter"/>
</dbReference>
<evidence type="ECO:0000256" key="4">
    <source>
        <dbReference type="PROSITE-ProRule" id="PRU00335"/>
    </source>
</evidence>
<protein>
    <submittedName>
        <fullName evidence="6">TetR family transcriptional regulator</fullName>
    </submittedName>
</protein>
<evidence type="ECO:0000313" key="7">
    <source>
        <dbReference type="Proteomes" id="UP000193553"/>
    </source>
</evidence>
<comment type="caution">
    <text evidence="6">The sequence shown here is derived from an EMBL/GenBank/DDBJ whole genome shotgun (WGS) entry which is preliminary data.</text>
</comment>
<gene>
    <name evidence="6" type="ORF">BSZ18_21565</name>
</gene>
<organism evidence="6 7">
    <name type="scientific">Bradyrhizobium canariense</name>
    <dbReference type="NCBI Taxonomy" id="255045"/>
    <lineage>
        <taxon>Bacteria</taxon>
        <taxon>Pseudomonadati</taxon>
        <taxon>Pseudomonadota</taxon>
        <taxon>Alphaproteobacteria</taxon>
        <taxon>Hyphomicrobiales</taxon>
        <taxon>Nitrobacteraceae</taxon>
        <taxon>Bradyrhizobium</taxon>
    </lineage>
</organism>
<evidence type="ECO:0000313" key="6">
    <source>
        <dbReference type="EMBL" id="OSJ06688.1"/>
    </source>
</evidence>
<evidence type="ECO:0000256" key="2">
    <source>
        <dbReference type="ARBA" id="ARBA00023125"/>
    </source>
</evidence>
<sequence length="204" mass="22591">MAKRQRRTPEAAKFAILDAAERRLHDDGPEGVRIQRIAADLNITDAAVHYHFGTREALMDALLRRIGRRLVDDIESTIQKWAPDQIDVAALGRLFQRTYADERAAKLALWLSVAGHRPKGSGMLKPLVERVHRARLESARKAKRTAPRISSTQFSIALLSAAHMLAAMSGEALMASVAEDPAGLDQRDFLDFAVKLIARHLAEG</sequence>
<dbReference type="PROSITE" id="PS50977">
    <property type="entry name" value="HTH_TETR_2"/>
    <property type="match status" value="1"/>
</dbReference>
<keyword evidence="2 4" id="KW-0238">DNA-binding</keyword>
<dbReference type="InterPro" id="IPR001647">
    <property type="entry name" value="HTH_TetR"/>
</dbReference>
<dbReference type="AlphaFoldDB" id="A0A1X3H4A7"/>
<accession>A0A1X3H4A7</accession>
<reference evidence="6 7" key="1">
    <citation type="submission" date="2017-03" db="EMBL/GenBank/DDBJ databases">
        <title>Whole genome sequences of fourteen strains of Bradyrhizobium canariense and one strain of Bradyrhizobium japonicum isolated from Lupinus (Papilionoideae: Genisteae) species in Algeria.</title>
        <authorList>
            <person name="Crovadore J."/>
            <person name="Chekireb D."/>
            <person name="Brachmann A."/>
            <person name="Chablais R."/>
            <person name="Cochard B."/>
            <person name="Lefort F."/>
        </authorList>
    </citation>
    <scope>NUCLEOTIDE SEQUENCE [LARGE SCALE GENOMIC DNA]</scope>
    <source>
        <strain evidence="6 7">UBMA195</strain>
    </source>
</reference>
<dbReference type="InterPro" id="IPR050109">
    <property type="entry name" value="HTH-type_TetR-like_transc_reg"/>
</dbReference>
<dbReference type="EMBL" id="NAFI01000178">
    <property type="protein sequence ID" value="OSJ06688.1"/>
    <property type="molecule type" value="Genomic_DNA"/>
</dbReference>
<dbReference type="GO" id="GO:0003700">
    <property type="term" value="F:DNA-binding transcription factor activity"/>
    <property type="evidence" value="ECO:0007669"/>
    <property type="project" value="TreeGrafter"/>
</dbReference>
<evidence type="ECO:0000256" key="3">
    <source>
        <dbReference type="ARBA" id="ARBA00023163"/>
    </source>
</evidence>
<feature type="DNA-binding region" description="H-T-H motif" evidence="4">
    <location>
        <begin position="33"/>
        <end position="52"/>
    </location>
</feature>
<evidence type="ECO:0000259" key="5">
    <source>
        <dbReference type="PROSITE" id="PS50977"/>
    </source>
</evidence>
<dbReference type="OrthoDB" id="2356263at2"/>
<dbReference type="Gene3D" id="1.10.357.10">
    <property type="entry name" value="Tetracycline Repressor, domain 2"/>
    <property type="match status" value="1"/>
</dbReference>
<dbReference type="PANTHER" id="PTHR30055:SF234">
    <property type="entry name" value="HTH-TYPE TRANSCRIPTIONAL REGULATOR BETI"/>
    <property type="match status" value="1"/>
</dbReference>
<evidence type="ECO:0000256" key="1">
    <source>
        <dbReference type="ARBA" id="ARBA00023015"/>
    </source>
</evidence>
<proteinExistence type="predicted"/>
<keyword evidence="1" id="KW-0805">Transcription regulation</keyword>
<dbReference type="PANTHER" id="PTHR30055">
    <property type="entry name" value="HTH-TYPE TRANSCRIPTIONAL REGULATOR RUTR"/>
    <property type="match status" value="1"/>
</dbReference>
<dbReference type="Pfam" id="PF00440">
    <property type="entry name" value="TetR_N"/>
    <property type="match status" value="1"/>
</dbReference>
<name>A0A1X3H4A7_9BRAD</name>
<dbReference type="Proteomes" id="UP000193553">
    <property type="component" value="Unassembled WGS sequence"/>
</dbReference>
<keyword evidence="3" id="KW-0804">Transcription</keyword>
<dbReference type="SUPFAM" id="SSF46689">
    <property type="entry name" value="Homeodomain-like"/>
    <property type="match status" value="1"/>
</dbReference>
<feature type="domain" description="HTH tetR-type" evidence="5">
    <location>
        <begin position="10"/>
        <end position="70"/>
    </location>
</feature>
<dbReference type="InterPro" id="IPR009057">
    <property type="entry name" value="Homeodomain-like_sf"/>
</dbReference>